<proteinExistence type="predicted"/>
<accession>A0A2K8MNZ5</accession>
<keyword evidence="3" id="KW-1185">Reference proteome</keyword>
<evidence type="ECO:0000313" key="3">
    <source>
        <dbReference type="Proteomes" id="UP000229081"/>
    </source>
</evidence>
<gene>
    <name evidence="2" type="ORF">CVN68_18490</name>
</gene>
<dbReference type="KEGG" id="sphc:CVN68_18490"/>
<dbReference type="AlphaFoldDB" id="A0A2K8MNZ5"/>
<name>A0A2K8MNZ5_9SPHN</name>
<keyword evidence="1" id="KW-1133">Transmembrane helix</keyword>
<keyword evidence="1" id="KW-0812">Transmembrane</keyword>
<protein>
    <submittedName>
        <fullName evidence="2">Uncharacterized protein</fullName>
    </submittedName>
</protein>
<organism evidence="2 3">
    <name type="scientific">Sphingomonas psychrotolerans</name>
    <dbReference type="NCBI Taxonomy" id="1327635"/>
    <lineage>
        <taxon>Bacteria</taxon>
        <taxon>Pseudomonadati</taxon>
        <taxon>Pseudomonadota</taxon>
        <taxon>Alphaproteobacteria</taxon>
        <taxon>Sphingomonadales</taxon>
        <taxon>Sphingomonadaceae</taxon>
        <taxon>Sphingomonas</taxon>
    </lineage>
</organism>
<evidence type="ECO:0000256" key="1">
    <source>
        <dbReference type="SAM" id="Phobius"/>
    </source>
</evidence>
<dbReference type="RefSeq" id="WP_100283498.1">
    <property type="nucleotide sequence ID" value="NZ_CP024923.1"/>
</dbReference>
<dbReference type="Proteomes" id="UP000229081">
    <property type="component" value="Chromosome"/>
</dbReference>
<sequence length="67" mass="7504">MIRNLIGAFIGNRIDRRDGRGGVKGAAIGYVAQRAITRMGTPGLLLAGGYGLYRFARDRRRRRNERV</sequence>
<evidence type="ECO:0000313" key="2">
    <source>
        <dbReference type="EMBL" id="ATY33699.1"/>
    </source>
</evidence>
<reference evidence="2 3" key="1">
    <citation type="submission" date="2017-11" db="EMBL/GenBank/DDBJ databases">
        <title>Complete genome sequence of Sphingomonas sp. Strain Cra20, a psychrotolerant potential plant growth promoting rhizobacteria.</title>
        <authorList>
            <person name="Luo Y."/>
        </authorList>
    </citation>
    <scope>NUCLEOTIDE SEQUENCE [LARGE SCALE GENOMIC DNA]</scope>
    <source>
        <strain evidence="2 3">Cra20</strain>
    </source>
</reference>
<dbReference type="EMBL" id="CP024923">
    <property type="protein sequence ID" value="ATY33699.1"/>
    <property type="molecule type" value="Genomic_DNA"/>
</dbReference>
<keyword evidence="1" id="KW-0472">Membrane</keyword>
<feature type="transmembrane region" description="Helical" evidence="1">
    <location>
        <begin position="39"/>
        <end position="56"/>
    </location>
</feature>